<dbReference type="CDD" id="cd05403">
    <property type="entry name" value="NT_KNTase_like"/>
    <property type="match status" value="1"/>
</dbReference>
<feature type="domain" description="Polymerase beta nucleotidyltransferase" evidence="1">
    <location>
        <begin position="88"/>
        <end position="151"/>
    </location>
</feature>
<dbReference type="RefSeq" id="WP_057788034.1">
    <property type="nucleotide sequence ID" value="NZ_JQCD01000024.1"/>
</dbReference>
<gene>
    <name evidence="2" type="ORF">IV67_GL000603</name>
</gene>
<dbReference type="InterPro" id="IPR001387">
    <property type="entry name" value="Cro/C1-type_HTH"/>
</dbReference>
<accession>A0A0R2JII4</accession>
<sequence length="178" mass="20536">MNFDIGQFASKETELKVEMGVMWDVRIDSQITTNQIADIMGMSSGEVSRLESARMTLTPELVQSYTEAVKSLVTTPTQEEIKAFSEEMASEFNLQQVALFGSFAKNKQTYSSDIDFMIYGHNSSKVPYHDIANIMQLGNKRLKRSIHITDYFLIQQNLDDPRTFRFHARYQLERKNMI</sequence>
<keyword evidence="3" id="KW-1185">Reference proteome</keyword>
<dbReference type="AlphaFoldDB" id="A0A0R2JII4"/>
<dbReference type="SUPFAM" id="SSF81301">
    <property type="entry name" value="Nucleotidyltransferase"/>
    <property type="match status" value="1"/>
</dbReference>
<dbReference type="InterPro" id="IPR041633">
    <property type="entry name" value="Polbeta"/>
</dbReference>
<evidence type="ECO:0000313" key="3">
    <source>
        <dbReference type="Proteomes" id="UP000051673"/>
    </source>
</evidence>
<evidence type="ECO:0000313" key="2">
    <source>
        <dbReference type="EMBL" id="KRN77088.1"/>
    </source>
</evidence>
<dbReference type="Pfam" id="PF18765">
    <property type="entry name" value="Polbeta"/>
    <property type="match status" value="1"/>
</dbReference>
<dbReference type="Proteomes" id="UP000051673">
    <property type="component" value="Unassembled WGS sequence"/>
</dbReference>
<proteinExistence type="predicted"/>
<dbReference type="PATRIC" id="fig|1620.3.peg.611"/>
<dbReference type="Gene3D" id="3.30.460.10">
    <property type="entry name" value="Beta Polymerase, domain 2"/>
    <property type="match status" value="1"/>
</dbReference>
<organism evidence="2 3">
    <name type="scientific">Weissella minor</name>
    <dbReference type="NCBI Taxonomy" id="1620"/>
    <lineage>
        <taxon>Bacteria</taxon>
        <taxon>Bacillati</taxon>
        <taxon>Bacillota</taxon>
        <taxon>Bacilli</taxon>
        <taxon>Lactobacillales</taxon>
        <taxon>Lactobacillaceae</taxon>
        <taxon>Weissella</taxon>
    </lineage>
</organism>
<dbReference type="OrthoDB" id="9809668at2"/>
<reference evidence="2 3" key="1">
    <citation type="journal article" date="2015" name="Genome Announc.">
        <title>Expanding the biotechnology potential of lactobacilli through comparative genomics of 213 strains and associated genera.</title>
        <authorList>
            <person name="Sun Z."/>
            <person name="Harris H.M."/>
            <person name="McCann A."/>
            <person name="Guo C."/>
            <person name="Argimon S."/>
            <person name="Zhang W."/>
            <person name="Yang X."/>
            <person name="Jeffery I.B."/>
            <person name="Cooney J.C."/>
            <person name="Kagawa T.F."/>
            <person name="Liu W."/>
            <person name="Song Y."/>
            <person name="Salvetti E."/>
            <person name="Wrobel A."/>
            <person name="Rasinkangas P."/>
            <person name="Parkhill J."/>
            <person name="Rea M.C."/>
            <person name="O'Sullivan O."/>
            <person name="Ritari J."/>
            <person name="Douillard F.P."/>
            <person name="Paul Ross R."/>
            <person name="Yang R."/>
            <person name="Briner A.E."/>
            <person name="Felis G.E."/>
            <person name="de Vos W.M."/>
            <person name="Barrangou R."/>
            <person name="Klaenhammer T.R."/>
            <person name="Caufield P.W."/>
            <person name="Cui Y."/>
            <person name="Zhang H."/>
            <person name="O'Toole P.W."/>
        </authorList>
    </citation>
    <scope>NUCLEOTIDE SEQUENCE [LARGE SCALE GENOMIC DNA]</scope>
    <source>
        <strain evidence="2 3">DSM 20014</strain>
    </source>
</reference>
<protein>
    <recommendedName>
        <fullName evidence="1">Polymerase beta nucleotidyltransferase domain-containing protein</fullName>
    </recommendedName>
</protein>
<dbReference type="CDD" id="cd00093">
    <property type="entry name" value="HTH_XRE"/>
    <property type="match status" value="1"/>
</dbReference>
<evidence type="ECO:0000259" key="1">
    <source>
        <dbReference type="Pfam" id="PF18765"/>
    </source>
</evidence>
<dbReference type="InterPro" id="IPR043519">
    <property type="entry name" value="NT_sf"/>
</dbReference>
<name>A0A0R2JII4_9LACO</name>
<comment type="caution">
    <text evidence="2">The sequence shown here is derived from an EMBL/GenBank/DDBJ whole genome shotgun (WGS) entry which is preliminary data.</text>
</comment>
<dbReference type="EMBL" id="JQCD01000024">
    <property type="protein sequence ID" value="KRN77088.1"/>
    <property type="molecule type" value="Genomic_DNA"/>
</dbReference>